<evidence type="ECO:0000313" key="3">
    <source>
        <dbReference type="Proteomes" id="UP000076078"/>
    </source>
</evidence>
<dbReference type="InParanoid" id="A0A152A5F1"/>
<reference evidence="2 3" key="1">
    <citation type="submission" date="2015-12" db="EMBL/GenBank/DDBJ databases">
        <title>Dictyostelia acquired genes for synthesis and detection of signals that induce cell-type specialization by lateral gene transfer from prokaryotes.</title>
        <authorList>
            <person name="Gloeckner G."/>
            <person name="Schaap P."/>
        </authorList>
    </citation>
    <scope>NUCLEOTIDE SEQUENCE [LARGE SCALE GENOMIC DNA]</scope>
    <source>
        <strain evidence="2 3">TK</strain>
    </source>
</reference>
<sequence length="208" mass="23740">MDFGLNEIPTLFDICLNYIQPRLDSIKNLSNLNDDFLVRLLEKASPQQIILTEAKIGREISAEELWKKHCFNTSFVPPDYEVEEDQTWRSLYQQLTEQYEEKRKKTGDNLKKLYSSAENQRKSKQIKVLTEVVTPPTYRSTHSVPKTSSSSHSSSSTSSPRTSSPRTSSPRVSAYAAPPRQTKSTYSKPQANQPKLMAKILKQVGKRK</sequence>
<feature type="compositionally biased region" description="Polar residues" evidence="1">
    <location>
        <begin position="181"/>
        <end position="193"/>
    </location>
</feature>
<accession>A0A152A5F1</accession>
<comment type="caution">
    <text evidence="2">The sequence shown here is derived from an EMBL/GenBank/DDBJ whole genome shotgun (WGS) entry which is preliminary data.</text>
</comment>
<dbReference type="InterPro" id="IPR010684">
    <property type="entry name" value="RNA_pol_II_trans_fac_SIII_A"/>
</dbReference>
<dbReference type="OMA" id="VEEDQTW"/>
<evidence type="ECO:0000256" key="1">
    <source>
        <dbReference type="SAM" id="MobiDB-lite"/>
    </source>
</evidence>
<name>A0A152A5F1_TIELA</name>
<feature type="compositionally biased region" description="Low complexity" evidence="1">
    <location>
        <begin position="139"/>
        <end position="173"/>
    </location>
</feature>
<dbReference type="GO" id="GO:0070449">
    <property type="term" value="C:elongin complex"/>
    <property type="evidence" value="ECO:0007669"/>
    <property type="project" value="InterPro"/>
</dbReference>
<gene>
    <name evidence="2" type="ORF">DLAC_01435</name>
</gene>
<dbReference type="PANTHER" id="PTHR47543:SF2">
    <property type="entry name" value="RNA POLYMERASE II TRANSCRIPTION FACTOR SIII SUBUNIT A"/>
    <property type="match status" value="1"/>
</dbReference>
<dbReference type="Proteomes" id="UP000076078">
    <property type="component" value="Unassembled WGS sequence"/>
</dbReference>
<dbReference type="EMBL" id="LODT01000006">
    <property type="protein sequence ID" value="KYR01454.1"/>
    <property type="molecule type" value="Genomic_DNA"/>
</dbReference>
<dbReference type="AlphaFoldDB" id="A0A152A5F1"/>
<feature type="region of interest" description="Disordered" evidence="1">
    <location>
        <begin position="125"/>
        <end position="195"/>
    </location>
</feature>
<evidence type="ECO:0000313" key="2">
    <source>
        <dbReference type="EMBL" id="KYR01454.1"/>
    </source>
</evidence>
<protein>
    <recommendedName>
        <fullName evidence="4">Elongin-A</fullName>
    </recommendedName>
</protein>
<organism evidence="2 3">
    <name type="scientific">Tieghemostelium lacteum</name>
    <name type="common">Slime mold</name>
    <name type="synonym">Dictyostelium lacteum</name>
    <dbReference type="NCBI Taxonomy" id="361077"/>
    <lineage>
        <taxon>Eukaryota</taxon>
        <taxon>Amoebozoa</taxon>
        <taxon>Evosea</taxon>
        <taxon>Eumycetozoa</taxon>
        <taxon>Dictyostelia</taxon>
        <taxon>Dictyosteliales</taxon>
        <taxon>Raperosteliaceae</taxon>
        <taxon>Tieghemostelium</taxon>
    </lineage>
</organism>
<keyword evidence="3" id="KW-1185">Reference proteome</keyword>
<evidence type="ECO:0008006" key="4">
    <source>
        <dbReference type="Google" id="ProtNLM"/>
    </source>
</evidence>
<dbReference type="Gene3D" id="6.10.250.3180">
    <property type="match status" value="1"/>
</dbReference>
<dbReference type="STRING" id="361077.A0A152A5F1"/>
<proteinExistence type="predicted"/>
<dbReference type="GO" id="GO:0006368">
    <property type="term" value="P:transcription elongation by RNA polymerase II"/>
    <property type="evidence" value="ECO:0007669"/>
    <property type="project" value="InterPro"/>
</dbReference>
<dbReference type="Pfam" id="PF06881">
    <property type="entry name" value="Elongin_A"/>
    <property type="match status" value="1"/>
</dbReference>
<dbReference type="PANTHER" id="PTHR47543">
    <property type="entry name" value="OS08G0169600 PROTEIN"/>
    <property type="match status" value="1"/>
</dbReference>
<dbReference type="OrthoDB" id="21513at2759"/>